<feature type="region of interest" description="Disordered" evidence="1">
    <location>
        <begin position="511"/>
        <end position="542"/>
    </location>
</feature>
<evidence type="ECO:0000313" key="3">
    <source>
        <dbReference type="Proteomes" id="UP001327560"/>
    </source>
</evidence>
<accession>A0AAQ3Q7Q0</accession>
<dbReference type="PANTHER" id="PTHR34282">
    <property type="entry name" value="OS01G0228800 PROTEIN-RELATED"/>
    <property type="match status" value="1"/>
</dbReference>
<feature type="region of interest" description="Disordered" evidence="1">
    <location>
        <begin position="1"/>
        <end position="64"/>
    </location>
</feature>
<feature type="region of interest" description="Disordered" evidence="1">
    <location>
        <begin position="202"/>
        <end position="221"/>
    </location>
</feature>
<reference evidence="2 3" key="1">
    <citation type="submission" date="2023-10" db="EMBL/GenBank/DDBJ databases">
        <title>Chromosome-scale genome assembly provides insights into flower coloration mechanisms of Canna indica.</title>
        <authorList>
            <person name="Li C."/>
        </authorList>
    </citation>
    <scope>NUCLEOTIDE SEQUENCE [LARGE SCALE GENOMIC DNA]</scope>
    <source>
        <tissue evidence="2">Flower</tissue>
    </source>
</reference>
<proteinExistence type="predicted"/>
<keyword evidence="3" id="KW-1185">Reference proteome</keyword>
<dbReference type="Proteomes" id="UP001327560">
    <property type="component" value="Chromosome 3"/>
</dbReference>
<evidence type="ECO:0000313" key="2">
    <source>
        <dbReference type="EMBL" id="WOL02181.1"/>
    </source>
</evidence>
<sequence length="809" mass="92651">MHQGTLKSAVRRSLTKSILLPSEDGNEAVHSRSSGKPRSTGVMEFTTGRTRRGQDPSPSRGKEEEKVMAYRNSNDFQLLQVSREAHKLADMIDSWSKEADIGSRSQFFAEDLLRGALDLQESLDMLKKLQDASKKMPRVNNRQKTEIVGKKDENVFTQQLGYKGFAGGSYQNRLHEPRFPSDNFSRNYCVEELKQVIKESLHKQNIRSSSSDDGKSSSSRSMIYGTSNILEDKCIEHNTLPANPICSTSQPSNGKSSNLIAKLMGLDEVPSRIIQPVRRDERNCVNLPRPRFDIEMPKTRKTESLVQNNEQKQYRLDELVEAMHYKGLLKQSQVEEKGLVPPFCSTTELEQYGRNLHNADQLPPIVIMKPLHLRYQESNHQKELPLDEALMQERIQEIKLVQENNNFDNHKHNMVAKLREQKELKHIRKDITELLPNYGTPSSSHHRQERKKTIMAHKLNAEEQKSSRLHVKKQEEKGVKLTRMTISNPKTSTVQAKPNKEQHIARTNASILQNQASKSTFRPMSKASADNSKDKSKVGGKPVRKPAIIESVTDGRRYNENGTATKSCNRMSDVPNATGTFDGYNLLEQGKQEKKPWNPDIMSKDNELFCEVIPRYNQDNKDYKSVEVIPLPNNKKIDGIGVELKDLFLSSQSFLSCAKKFFRIDTTHIYNQTKSTDMVRKSDSKLLLDISEELMVRKYHRHKRTIHPLMNGQSCGRITYFSIDKLVEEISDGIQKLMNYSKLDNFDSSEGSLYLRLERELMCKDTAINSVWDIGWDHWICLEEADLVVEEVGKYILSWLIEEAALELI</sequence>
<dbReference type="EMBL" id="CP136892">
    <property type="protein sequence ID" value="WOL02181.1"/>
    <property type="molecule type" value="Genomic_DNA"/>
</dbReference>
<evidence type="ECO:0008006" key="4">
    <source>
        <dbReference type="Google" id="ProtNLM"/>
    </source>
</evidence>
<organism evidence="2 3">
    <name type="scientific">Canna indica</name>
    <name type="common">Indian-shot</name>
    <dbReference type="NCBI Taxonomy" id="4628"/>
    <lineage>
        <taxon>Eukaryota</taxon>
        <taxon>Viridiplantae</taxon>
        <taxon>Streptophyta</taxon>
        <taxon>Embryophyta</taxon>
        <taxon>Tracheophyta</taxon>
        <taxon>Spermatophyta</taxon>
        <taxon>Magnoliopsida</taxon>
        <taxon>Liliopsida</taxon>
        <taxon>Zingiberales</taxon>
        <taxon>Cannaceae</taxon>
        <taxon>Canna</taxon>
    </lineage>
</organism>
<name>A0AAQ3Q7Q0_9LILI</name>
<dbReference type="PANTHER" id="PTHR34282:SF2">
    <property type="entry name" value="DUF3741 DOMAIN-CONTAINING PROTEIN"/>
    <property type="match status" value="1"/>
</dbReference>
<gene>
    <name evidence="2" type="ORF">Cni_G10900</name>
</gene>
<feature type="compositionally biased region" description="Polar residues" evidence="1">
    <location>
        <begin position="511"/>
        <end position="522"/>
    </location>
</feature>
<protein>
    <recommendedName>
        <fullName evidence="4">DUF4378 domain-containing protein</fullName>
    </recommendedName>
</protein>
<dbReference type="AlphaFoldDB" id="A0AAQ3Q7Q0"/>
<evidence type="ECO:0000256" key="1">
    <source>
        <dbReference type="SAM" id="MobiDB-lite"/>
    </source>
</evidence>